<dbReference type="InterPro" id="IPR024480">
    <property type="entry name" value="DUF3868"/>
</dbReference>
<accession>A0A412Z1Y7</accession>
<name>A0A412Z1Y7_9BACT</name>
<dbReference type="RefSeq" id="WP_007845567.1">
    <property type="nucleotide sequence ID" value="NZ_CAXYLN010000003.1"/>
</dbReference>
<dbReference type="InterPro" id="IPR036737">
    <property type="entry name" value="OmpA-like_sf"/>
</dbReference>
<evidence type="ECO:0000259" key="1">
    <source>
        <dbReference type="Pfam" id="PF12984"/>
    </source>
</evidence>
<dbReference type="Gene3D" id="1.25.40.10">
    <property type="entry name" value="Tetratricopeptide repeat domain"/>
    <property type="match status" value="1"/>
</dbReference>
<dbReference type="AlphaFoldDB" id="A0A412Z1Y7"/>
<dbReference type="Pfam" id="PF12984">
    <property type="entry name" value="DUF3868"/>
    <property type="match status" value="1"/>
</dbReference>
<dbReference type="InterPro" id="IPR011990">
    <property type="entry name" value="TPR-like_helical_dom_sf"/>
</dbReference>
<proteinExistence type="predicted"/>
<dbReference type="Proteomes" id="UP000283678">
    <property type="component" value="Unassembled WGS sequence"/>
</dbReference>
<organism evidence="2 3">
    <name type="scientific">Phocaeicola dorei</name>
    <dbReference type="NCBI Taxonomy" id="357276"/>
    <lineage>
        <taxon>Bacteria</taxon>
        <taxon>Pseudomonadati</taxon>
        <taxon>Bacteroidota</taxon>
        <taxon>Bacteroidia</taxon>
        <taxon>Bacteroidales</taxon>
        <taxon>Bacteroidaceae</taxon>
        <taxon>Phocaeicola</taxon>
    </lineage>
</organism>
<feature type="domain" description="DUF3868" evidence="1">
    <location>
        <begin position="10"/>
        <end position="111"/>
    </location>
</feature>
<dbReference type="Gene3D" id="3.30.1330.60">
    <property type="entry name" value="OmpA-like domain"/>
    <property type="match status" value="1"/>
</dbReference>
<dbReference type="EMBL" id="QRZL01000016">
    <property type="protein sequence ID" value="RGV73925.1"/>
    <property type="molecule type" value="Genomic_DNA"/>
</dbReference>
<evidence type="ECO:0000313" key="2">
    <source>
        <dbReference type="EMBL" id="RGV73925.1"/>
    </source>
</evidence>
<dbReference type="SUPFAM" id="SSF81901">
    <property type="entry name" value="HCP-like"/>
    <property type="match status" value="1"/>
</dbReference>
<gene>
    <name evidence="2" type="ORF">DWW04_15125</name>
</gene>
<protein>
    <submittedName>
        <fullName evidence="2">DUF3868 domain-containing protein</fullName>
    </submittedName>
</protein>
<comment type="caution">
    <text evidence="2">The sequence shown here is derived from an EMBL/GenBank/DDBJ whole genome shotgun (WGS) entry which is preliminary data.</text>
</comment>
<dbReference type="SUPFAM" id="SSF103088">
    <property type="entry name" value="OmpA-like"/>
    <property type="match status" value="1"/>
</dbReference>
<reference evidence="2 3" key="1">
    <citation type="submission" date="2018-08" db="EMBL/GenBank/DDBJ databases">
        <title>A genome reference for cultivated species of the human gut microbiota.</title>
        <authorList>
            <person name="Zou Y."/>
            <person name="Xue W."/>
            <person name="Luo G."/>
        </authorList>
    </citation>
    <scope>NUCLEOTIDE SEQUENCE [LARGE SCALE GENOMIC DNA]</scope>
    <source>
        <strain evidence="2 3">AF14-1AC</strain>
    </source>
</reference>
<evidence type="ECO:0000313" key="3">
    <source>
        <dbReference type="Proteomes" id="UP000283678"/>
    </source>
</evidence>
<sequence length="504" mass="58284">MKRNRYIIAYVLLAFCFIKHPVVGQNRSFTGTVTIHPVRLEQVGDSLYIEMDMVLEDVKMNTSRGADWIPQLVSASCTLNLPRISLKGRDEYKAYERYLTLMTNREKASYDFPYIVKKIVGRKNAMISYQYHLPYETWMADACLNIRRDECGCGETAWMEIEPLMEKVTLEYPLIPYVITPHLAYIRPVVEQVKQRDVQAECFLDFEVNKVDIRPEYMNNPQELAKLRAMIDELKADADIQVKSLDIIGYASPEGSLANNKRLSEGRALALRDYLAGLYDFPRSQYNILFGGENWAGLVKTLQHTNIDYRKELLNMITNNSYDQTLKLKLREFRGGIPYQYLLRSVYPKLRVAICKVNYEVKNFKVDEAREVFKKRPQNLSLNEMFLVANSYPENSLEFLEVFETAARMYPEDEVAGINAAVASLSRNDLVSAERYLKRVNLKRNQPVYDNAMGVWMLLKGDDESAEKYFKNAADSGLDAAKKNLLELAEKKSDVIKMEQRRDK</sequence>